<dbReference type="Gene3D" id="1.10.630.10">
    <property type="entry name" value="Cytochrome P450"/>
    <property type="match status" value="1"/>
</dbReference>
<keyword evidence="3 4" id="KW-0408">Iron</keyword>
<comment type="cofactor">
    <cofactor evidence="4">
        <name>heme</name>
        <dbReference type="ChEBI" id="CHEBI:30413"/>
    </cofactor>
</comment>
<feature type="binding site" description="axial binding residue" evidence="4">
    <location>
        <position position="354"/>
    </location>
    <ligand>
        <name>heme</name>
        <dbReference type="ChEBI" id="CHEBI:30413"/>
    </ligand>
    <ligandPart>
        <name>Fe</name>
        <dbReference type="ChEBI" id="CHEBI:18248"/>
    </ligandPart>
</feature>
<proteinExistence type="inferred from homology"/>
<dbReference type="Pfam" id="PF00067">
    <property type="entry name" value="p450"/>
    <property type="match status" value="1"/>
</dbReference>
<evidence type="ECO:0000256" key="1">
    <source>
        <dbReference type="ARBA" id="ARBA00010617"/>
    </source>
</evidence>
<sequence length="403" mass="43547">MAAAVRGGHGRAGFRRRPGRGAERRSRPLLARSSPPAAGNAFHRCSSGGGILVEETVSAAVHGHSVVYAPRIQELLAAEEKVFRIDATTVGVSDCHLMAEIVAARPVLATERSVYKPAAGADIPHDSATRTIRALGQDVMAGMRTPPPPARGLSGAWPYASTAYLRRWLFSSDPLPVSLLSKRGVTRSDTLSRIVDRAVTAWPGSGAEGRGTALAERIRGASGTQDRKQAVAMYRRATATLCDGVAALAGNALWLMGPGRKREGAPADLTAILWETLRLLPPAWMLYRKGGDAYTALHPEIRPADNVALFPLLMHRHPDYWSDPLEFRPERWAGVEDPEKTPGFMPFGFEGARCWAKHLVVPLAERLLTVGFDDGLAIRSPRRDAEVPLRSLLAVRFEAEAGA</sequence>
<dbReference type="GO" id="GO:0020037">
    <property type="term" value="F:heme binding"/>
    <property type="evidence" value="ECO:0007669"/>
    <property type="project" value="InterPro"/>
</dbReference>
<gene>
    <name evidence="6" type="ORF">CK936_28980</name>
</gene>
<dbReference type="InterPro" id="IPR001128">
    <property type="entry name" value="Cyt_P450"/>
</dbReference>
<dbReference type="SUPFAM" id="SSF48264">
    <property type="entry name" value="Cytochrome P450"/>
    <property type="match status" value="1"/>
</dbReference>
<feature type="region of interest" description="Disordered" evidence="5">
    <location>
        <begin position="1"/>
        <end position="40"/>
    </location>
</feature>
<protein>
    <submittedName>
        <fullName evidence="6">Cytochrome</fullName>
    </submittedName>
</protein>
<dbReference type="AlphaFoldDB" id="A0A2A2D2J4"/>
<dbReference type="PANTHER" id="PTHR24305">
    <property type="entry name" value="CYTOCHROME P450"/>
    <property type="match status" value="1"/>
</dbReference>
<keyword evidence="7" id="KW-1185">Reference proteome</keyword>
<dbReference type="InterPro" id="IPR050121">
    <property type="entry name" value="Cytochrome_P450_monoxygenase"/>
</dbReference>
<organism evidence="6 7">
    <name type="scientific">Streptomyces albireticuli</name>
    <dbReference type="NCBI Taxonomy" id="1940"/>
    <lineage>
        <taxon>Bacteria</taxon>
        <taxon>Bacillati</taxon>
        <taxon>Actinomycetota</taxon>
        <taxon>Actinomycetes</taxon>
        <taxon>Kitasatosporales</taxon>
        <taxon>Streptomycetaceae</taxon>
        <taxon>Streptomyces</taxon>
    </lineage>
</organism>
<feature type="compositionally biased region" description="Low complexity" evidence="5">
    <location>
        <begin position="28"/>
        <end position="38"/>
    </location>
</feature>
<evidence type="ECO:0000313" key="7">
    <source>
        <dbReference type="Proteomes" id="UP000218944"/>
    </source>
</evidence>
<comment type="similarity">
    <text evidence="1">Belongs to the cytochrome P450 family.</text>
</comment>
<keyword evidence="2 4" id="KW-0479">Metal-binding</keyword>
<keyword evidence="4" id="KW-0349">Heme</keyword>
<dbReference type="EMBL" id="NSJV01000558">
    <property type="protein sequence ID" value="PAU45550.1"/>
    <property type="molecule type" value="Genomic_DNA"/>
</dbReference>
<feature type="compositionally biased region" description="Basic residues" evidence="5">
    <location>
        <begin position="8"/>
        <end position="19"/>
    </location>
</feature>
<dbReference type="GO" id="GO:0005506">
    <property type="term" value="F:iron ion binding"/>
    <property type="evidence" value="ECO:0007669"/>
    <property type="project" value="InterPro"/>
</dbReference>
<dbReference type="InterPro" id="IPR002403">
    <property type="entry name" value="Cyt_P450_E_grp-IV"/>
</dbReference>
<dbReference type="GO" id="GO:0016705">
    <property type="term" value="F:oxidoreductase activity, acting on paired donors, with incorporation or reduction of molecular oxygen"/>
    <property type="evidence" value="ECO:0007669"/>
    <property type="project" value="InterPro"/>
</dbReference>
<evidence type="ECO:0000256" key="5">
    <source>
        <dbReference type="SAM" id="MobiDB-lite"/>
    </source>
</evidence>
<dbReference type="Proteomes" id="UP000218944">
    <property type="component" value="Unassembled WGS sequence"/>
</dbReference>
<evidence type="ECO:0000256" key="2">
    <source>
        <dbReference type="ARBA" id="ARBA00022723"/>
    </source>
</evidence>
<name>A0A2A2D2J4_9ACTN</name>
<evidence type="ECO:0000256" key="3">
    <source>
        <dbReference type="ARBA" id="ARBA00023004"/>
    </source>
</evidence>
<comment type="caution">
    <text evidence="6">The sequence shown here is derived from an EMBL/GenBank/DDBJ whole genome shotgun (WGS) entry which is preliminary data.</text>
</comment>
<dbReference type="SMR" id="A0A2A2D2J4"/>
<reference evidence="6 7" key="1">
    <citation type="submission" date="2017-08" db="EMBL/GenBank/DDBJ databases">
        <title>Genome sequence of Streptomyces albireticuli NRRL B-1670.</title>
        <authorList>
            <person name="Graham D.E."/>
            <person name="Mahan K.M."/>
            <person name="Klingeman D.M."/>
            <person name="Hettich R.L."/>
            <person name="Parry R.J."/>
            <person name="Spain J.C."/>
        </authorList>
    </citation>
    <scope>NUCLEOTIDE SEQUENCE [LARGE SCALE GENOMIC DNA]</scope>
    <source>
        <strain evidence="6 7">NRRL B-1670</strain>
    </source>
</reference>
<evidence type="ECO:0000256" key="4">
    <source>
        <dbReference type="PIRSR" id="PIRSR602403-1"/>
    </source>
</evidence>
<dbReference type="PANTHER" id="PTHR24305:SF166">
    <property type="entry name" value="CYTOCHROME P450 12A4, MITOCHONDRIAL-RELATED"/>
    <property type="match status" value="1"/>
</dbReference>
<dbReference type="GO" id="GO:0004497">
    <property type="term" value="F:monooxygenase activity"/>
    <property type="evidence" value="ECO:0007669"/>
    <property type="project" value="InterPro"/>
</dbReference>
<dbReference type="PRINTS" id="PR00465">
    <property type="entry name" value="EP450IV"/>
</dbReference>
<evidence type="ECO:0000313" key="6">
    <source>
        <dbReference type="EMBL" id="PAU45550.1"/>
    </source>
</evidence>
<dbReference type="InterPro" id="IPR036396">
    <property type="entry name" value="Cyt_P450_sf"/>
</dbReference>
<accession>A0A2A2D2J4</accession>